<dbReference type="GO" id="GO:0046872">
    <property type="term" value="F:metal ion binding"/>
    <property type="evidence" value="ECO:0007669"/>
    <property type="project" value="InterPro"/>
</dbReference>
<keyword evidence="2" id="KW-0067">ATP-binding</keyword>
<gene>
    <name evidence="4" type="ORF">CCS01_09485</name>
</gene>
<proteinExistence type="predicted"/>
<dbReference type="GO" id="GO:0005524">
    <property type="term" value="F:ATP binding"/>
    <property type="evidence" value="ECO:0007669"/>
    <property type="project" value="UniProtKB-UniRule"/>
</dbReference>
<keyword evidence="2" id="KW-0547">Nucleotide-binding</keyword>
<dbReference type="PROSITE" id="PS50975">
    <property type="entry name" value="ATP_GRASP"/>
    <property type="match status" value="1"/>
</dbReference>
<comment type="caution">
    <text evidence="4">The sequence shown here is derived from an EMBL/GenBank/DDBJ whole genome shotgun (WGS) entry which is preliminary data.</text>
</comment>
<dbReference type="InterPro" id="IPR052943">
    <property type="entry name" value="TMTC_O-mannosyl-trnsfr"/>
</dbReference>
<dbReference type="PANTHER" id="PTHR44809">
    <property type="match status" value="1"/>
</dbReference>
<reference evidence="4 5" key="1">
    <citation type="journal article" date="2018" name="Arch. Microbiol.">
        <title>New insights into the metabolic potential of the phototrophic purple bacterium Rhodopila globiformis DSM 161(T) from its draft genome sequence and evidence for a vanadium-dependent nitrogenase.</title>
        <authorList>
            <person name="Imhoff J.F."/>
            <person name="Rahn T."/>
            <person name="Kunzel S."/>
            <person name="Neulinger S.C."/>
        </authorList>
    </citation>
    <scope>NUCLEOTIDE SEQUENCE [LARGE SCALE GENOMIC DNA]</scope>
    <source>
        <strain evidence="4 5">DSM 161</strain>
    </source>
</reference>
<name>A0A2S6NJD0_RHOGL</name>
<dbReference type="SMART" id="SM00028">
    <property type="entry name" value="TPR"/>
    <property type="match status" value="3"/>
</dbReference>
<dbReference type="Pfam" id="PF14559">
    <property type="entry name" value="TPR_19"/>
    <property type="match status" value="1"/>
</dbReference>
<evidence type="ECO:0000259" key="3">
    <source>
        <dbReference type="PROSITE" id="PS50975"/>
    </source>
</evidence>
<evidence type="ECO:0000313" key="4">
    <source>
        <dbReference type="EMBL" id="PPQ34846.1"/>
    </source>
</evidence>
<dbReference type="PROSITE" id="PS50005">
    <property type="entry name" value="TPR"/>
    <property type="match status" value="1"/>
</dbReference>
<dbReference type="EMBL" id="NHRY01000086">
    <property type="protein sequence ID" value="PPQ34846.1"/>
    <property type="molecule type" value="Genomic_DNA"/>
</dbReference>
<evidence type="ECO:0000256" key="2">
    <source>
        <dbReference type="PROSITE-ProRule" id="PRU00409"/>
    </source>
</evidence>
<sequence>MSSDDVAHALERARVLARAGDDEAAKQAYLEVLQRDATQFDALNEVAALAYASGHRSAARTAYKQAVMCHPSNPVARVNLGNLLFEDGDLSDAETQFRAALRVDPDLPEAHQGLARVLAEVSDKAAALHWQKGFAGHAVVTRQYRGPGPSVPLLLLVDTGGGNVPTQQWIDERRYAVTAVYTEFYDPIHPLPPHAVVVNAVGDADRCPAALARAERVLALTDKPVINPPARVRATGRVENARRLARVPGVITPETRLLSRAALLAAGDLRFPLLLRAPGYHTGEHFLHVADRAALAEAAAALPGEDVLAIEYLDARGPDGMARKYRVMFIDGVAYPLHLAISADWKVHYFTAGMATNAAHRAEERRFLDDMPAVLGARAMEALAGVGAALGLDYGGVDFALAPDGSLLLFEANATMVIITPEPDPIWDYRRGAIDAALAAARRMLARRAGCGET</sequence>
<dbReference type="InterPro" id="IPR011990">
    <property type="entry name" value="TPR-like_helical_dom_sf"/>
</dbReference>
<evidence type="ECO:0000256" key="1">
    <source>
        <dbReference type="PROSITE-ProRule" id="PRU00339"/>
    </source>
</evidence>
<dbReference type="PANTHER" id="PTHR44809:SF1">
    <property type="entry name" value="PROTEIN O-MANNOSYL-TRANSFERASE TMTC1"/>
    <property type="match status" value="1"/>
</dbReference>
<dbReference type="SUPFAM" id="SSF56059">
    <property type="entry name" value="Glutathione synthetase ATP-binding domain-like"/>
    <property type="match status" value="1"/>
</dbReference>
<dbReference type="AlphaFoldDB" id="A0A2S6NJD0"/>
<evidence type="ECO:0000313" key="5">
    <source>
        <dbReference type="Proteomes" id="UP000239724"/>
    </source>
</evidence>
<feature type="repeat" description="TPR" evidence="1">
    <location>
        <begin position="74"/>
        <end position="107"/>
    </location>
</feature>
<dbReference type="InterPro" id="IPR011761">
    <property type="entry name" value="ATP-grasp"/>
</dbReference>
<keyword evidence="5" id="KW-1185">Reference proteome</keyword>
<accession>A0A2S6NJD0</accession>
<feature type="domain" description="ATP-grasp" evidence="3">
    <location>
        <begin position="242"/>
        <end position="445"/>
    </location>
</feature>
<protein>
    <recommendedName>
        <fullName evidence="3">ATP-grasp domain-containing protein</fullName>
    </recommendedName>
</protein>
<dbReference type="Gene3D" id="1.25.40.10">
    <property type="entry name" value="Tetratricopeptide repeat domain"/>
    <property type="match status" value="1"/>
</dbReference>
<dbReference type="InterPro" id="IPR019734">
    <property type="entry name" value="TPR_rpt"/>
</dbReference>
<keyword evidence="1" id="KW-0802">TPR repeat</keyword>
<organism evidence="4 5">
    <name type="scientific">Rhodopila globiformis</name>
    <name type="common">Rhodopseudomonas globiformis</name>
    <dbReference type="NCBI Taxonomy" id="1071"/>
    <lineage>
        <taxon>Bacteria</taxon>
        <taxon>Pseudomonadati</taxon>
        <taxon>Pseudomonadota</taxon>
        <taxon>Alphaproteobacteria</taxon>
        <taxon>Acetobacterales</taxon>
        <taxon>Acetobacteraceae</taxon>
        <taxon>Rhodopila</taxon>
    </lineage>
</organism>
<dbReference type="Proteomes" id="UP000239724">
    <property type="component" value="Unassembled WGS sequence"/>
</dbReference>
<dbReference type="SUPFAM" id="SSF48452">
    <property type="entry name" value="TPR-like"/>
    <property type="match status" value="1"/>
</dbReference>